<protein>
    <recommendedName>
        <fullName evidence="1">F-box/LRR-repeat protein 15/At3g58940/PEG3-like LRR domain-containing protein</fullName>
    </recommendedName>
</protein>
<dbReference type="InterPro" id="IPR036047">
    <property type="entry name" value="F-box-like_dom_sf"/>
</dbReference>
<keyword evidence="3" id="KW-1185">Reference proteome</keyword>
<dbReference type="Pfam" id="PF24758">
    <property type="entry name" value="LRR_At5g56370"/>
    <property type="match status" value="1"/>
</dbReference>
<name>A0A6A3C7H4_HIBSY</name>
<evidence type="ECO:0000313" key="3">
    <source>
        <dbReference type="Proteomes" id="UP000436088"/>
    </source>
</evidence>
<dbReference type="InterPro" id="IPR050232">
    <property type="entry name" value="FBL13/AtMIF1-like"/>
</dbReference>
<gene>
    <name evidence="2" type="ORF">F3Y22_tig00013285pilonHSYRG00162</name>
</gene>
<reference evidence="2" key="1">
    <citation type="submission" date="2019-09" db="EMBL/GenBank/DDBJ databases">
        <title>Draft genome information of white flower Hibiscus syriacus.</title>
        <authorList>
            <person name="Kim Y.-M."/>
        </authorList>
    </citation>
    <scope>NUCLEOTIDE SEQUENCE [LARGE SCALE GENOMIC DNA]</scope>
    <source>
        <strain evidence="2">YM2019G1</strain>
    </source>
</reference>
<dbReference type="PANTHER" id="PTHR31900:SF34">
    <property type="entry name" value="EMB|CAB62440.1-RELATED"/>
    <property type="match status" value="1"/>
</dbReference>
<evidence type="ECO:0000259" key="1">
    <source>
        <dbReference type="Pfam" id="PF24758"/>
    </source>
</evidence>
<comment type="caution">
    <text evidence="2">The sequence shown here is derived from an EMBL/GenBank/DDBJ whole genome shotgun (WGS) entry which is preliminary data.</text>
</comment>
<sequence length="307" mass="34888">MAKAEAAAAEGEERTVDRMSDFPDELLCHIFSFLESHQSIRLNSLSSRYRFLWSSMKTCQSSEKFFFAIPVFQDANIHLAETWYFVNLSPTLFSCRKLTSLRLSGGINIDEIPTDTRLFFPCLKTLQLKSISIVGGNTLNKLLSGCPRFETFNIERCYVLSDISTPTVMIDKLHIKYQIKPSGIHEDGDSNRVSSLGFAFISDETTRDYNAQVTFDLLNSISGIVQQMMLFTIRNEIYKNNYVNGPVLWPNLAYLVVKASNNLYDAQALSLLLAHSPNLISLFLEKNALVLKKLLKGHYFHTKKLNE</sequence>
<dbReference type="PANTHER" id="PTHR31900">
    <property type="entry name" value="F-BOX/RNI SUPERFAMILY PROTEIN-RELATED"/>
    <property type="match status" value="1"/>
</dbReference>
<dbReference type="InterPro" id="IPR055411">
    <property type="entry name" value="LRR_FXL15/At3g58940/PEG3-like"/>
</dbReference>
<proteinExistence type="predicted"/>
<dbReference type="SUPFAM" id="SSF52047">
    <property type="entry name" value="RNI-like"/>
    <property type="match status" value="1"/>
</dbReference>
<dbReference type="EMBL" id="VEPZ02000548">
    <property type="protein sequence ID" value="KAE8722989.1"/>
    <property type="molecule type" value="Genomic_DNA"/>
</dbReference>
<organism evidence="2 3">
    <name type="scientific">Hibiscus syriacus</name>
    <name type="common">Rose of Sharon</name>
    <dbReference type="NCBI Taxonomy" id="106335"/>
    <lineage>
        <taxon>Eukaryota</taxon>
        <taxon>Viridiplantae</taxon>
        <taxon>Streptophyta</taxon>
        <taxon>Embryophyta</taxon>
        <taxon>Tracheophyta</taxon>
        <taxon>Spermatophyta</taxon>
        <taxon>Magnoliopsida</taxon>
        <taxon>eudicotyledons</taxon>
        <taxon>Gunneridae</taxon>
        <taxon>Pentapetalae</taxon>
        <taxon>rosids</taxon>
        <taxon>malvids</taxon>
        <taxon>Malvales</taxon>
        <taxon>Malvaceae</taxon>
        <taxon>Malvoideae</taxon>
        <taxon>Hibiscus</taxon>
    </lineage>
</organism>
<dbReference type="SUPFAM" id="SSF81383">
    <property type="entry name" value="F-box domain"/>
    <property type="match status" value="1"/>
</dbReference>
<feature type="domain" description="F-box/LRR-repeat protein 15/At3g58940/PEG3-like LRR" evidence="1">
    <location>
        <begin position="86"/>
        <end position="158"/>
    </location>
</feature>
<dbReference type="Gene3D" id="3.80.10.10">
    <property type="entry name" value="Ribonuclease Inhibitor"/>
    <property type="match status" value="1"/>
</dbReference>
<dbReference type="InterPro" id="IPR032675">
    <property type="entry name" value="LRR_dom_sf"/>
</dbReference>
<evidence type="ECO:0000313" key="2">
    <source>
        <dbReference type="EMBL" id="KAE8722989.1"/>
    </source>
</evidence>
<dbReference type="Proteomes" id="UP000436088">
    <property type="component" value="Unassembled WGS sequence"/>
</dbReference>
<dbReference type="AlphaFoldDB" id="A0A6A3C7H4"/>
<accession>A0A6A3C7H4</accession>